<dbReference type="STRING" id="1116472.MGMO_120c00220"/>
<evidence type="ECO:0008006" key="4">
    <source>
        <dbReference type="Google" id="ProtNLM"/>
    </source>
</evidence>
<feature type="transmembrane region" description="Helical" evidence="1">
    <location>
        <begin position="7"/>
        <end position="27"/>
    </location>
</feature>
<evidence type="ECO:0000313" key="2">
    <source>
        <dbReference type="EMBL" id="ESS70635.1"/>
    </source>
</evidence>
<reference evidence="2 3" key="1">
    <citation type="journal article" date="2013" name="Genome Announc.">
        <title>Draft Genome Sequence of the Methanotrophic Gammaproteobacterium Methyloglobulus morosus DSM 22980 Strain KoM1.</title>
        <authorList>
            <person name="Poehlein A."/>
            <person name="Deutzmann J.S."/>
            <person name="Daniel R."/>
            <person name="Simeonova D.D."/>
        </authorList>
    </citation>
    <scope>NUCLEOTIDE SEQUENCE [LARGE SCALE GENOMIC DNA]</scope>
    <source>
        <strain evidence="2 3">KoM1</strain>
    </source>
</reference>
<gene>
    <name evidence="2" type="ORF">MGMO_120c00220</name>
</gene>
<accession>V5BBJ5</accession>
<keyword evidence="1" id="KW-0472">Membrane</keyword>
<dbReference type="EMBL" id="AYLO01000112">
    <property type="protein sequence ID" value="ESS70635.1"/>
    <property type="molecule type" value="Genomic_DNA"/>
</dbReference>
<keyword evidence="3" id="KW-1185">Reference proteome</keyword>
<dbReference type="Proteomes" id="UP000017842">
    <property type="component" value="Unassembled WGS sequence"/>
</dbReference>
<dbReference type="Pfam" id="PF10840">
    <property type="entry name" value="DUF2645"/>
    <property type="match status" value="1"/>
</dbReference>
<dbReference type="RefSeq" id="WP_023495792.1">
    <property type="nucleotide sequence ID" value="NZ_AYLO01000112.1"/>
</dbReference>
<comment type="caution">
    <text evidence="2">The sequence shown here is derived from an EMBL/GenBank/DDBJ whole genome shotgun (WGS) entry which is preliminary data.</text>
</comment>
<evidence type="ECO:0000256" key="1">
    <source>
        <dbReference type="SAM" id="Phobius"/>
    </source>
</evidence>
<keyword evidence="1" id="KW-0812">Transmembrane</keyword>
<feature type="transmembrane region" description="Helical" evidence="1">
    <location>
        <begin position="60"/>
        <end position="80"/>
    </location>
</feature>
<name>V5BBJ5_9GAMM</name>
<proteinExistence type="predicted"/>
<keyword evidence="1" id="KW-1133">Transmembrane helix</keyword>
<dbReference type="InterPro" id="IPR022553">
    <property type="entry name" value="DUF2645"/>
</dbReference>
<organism evidence="2 3">
    <name type="scientific">Methyloglobulus morosus KoM1</name>
    <dbReference type="NCBI Taxonomy" id="1116472"/>
    <lineage>
        <taxon>Bacteria</taxon>
        <taxon>Pseudomonadati</taxon>
        <taxon>Pseudomonadota</taxon>
        <taxon>Gammaproteobacteria</taxon>
        <taxon>Methylococcales</taxon>
        <taxon>Methylococcaceae</taxon>
        <taxon>Methyloglobulus</taxon>
    </lineage>
</organism>
<protein>
    <recommendedName>
        <fullName evidence="4">Transmembrane protein</fullName>
    </recommendedName>
</protein>
<evidence type="ECO:0000313" key="3">
    <source>
        <dbReference type="Proteomes" id="UP000017842"/>
    </source>
</evidence>
<feature type="transmembrane region" description="Helical" evidence="1">
    <location>
        <begin position="87"/>
        <end position="107"/>
    </location>
</feature>
<dbReference type="AlphaFoldDB" id="V5BBJ5"/>
<sequence>MNSKVRAVLNVALYLYAALCGLLIYSWPLNKYEWMLDEPDAASEGLTFCSLPLDNNAESAPVFSFIAIFVFAVAAVVLALKRKSFHPALIIALLLLLLWIAKFFLFVPQC</sequence>